<evidence type="ECO:0000256" key="1">
    <source>
        <dbReference type="ARBA" id="ARBA00022679"/>
    </source>
</evidence>
<evidence type="ECO:0000259" key="3">
    <source>
        <dbReference type="Pfam" id="PF17837"/>
    </source>
</evidence>
<gene>
    <name evidence="4" type="ORF">GCM10010191_06070</name>
</gene>
<dbReference type="GO" id="GO:0016740">
    <property type="term" value="F:transferase activity"/>
    <property type="evidence" value="ECO:0007669"/>
    <property type="project" value="UniProtKB-KW"/>
</dbReference>
<sequence>MIERILPAGVATAAAYDDPPDAVLLPEEEPAVARAVDKRRREFTTARWCARRALAGLGLPAVPIMPGDKGAPRWPDGVVGSMTHCDGYRAAAVARSADLAALGIDAEPHGPLPDGVLEAVAREEELPMLDGLRRAVPGVHWDRLLFSAKESVYKAWFPATGRWLGFEEASLTFGRDGTFRAEILASGAPYREYRGRWATGGGLAVTAIAVRA</sequence>
<evidence type="ECO:0000313" key="4">
    <source>
        <dbReference type="EMBL" id="GAA2401573.1"/>
    </source>
</evidence>
<dbReference type="SUPFAM" id="SSF56214">
    <property type="entry name" value="4'-phosphopantetheinyl transferase"/>
    <property type="match status" value="1"/>
</dbReference>
<evidence type="ECO:0000313" key="5">
    <source>
        <dbReference type="Proteomes" id="UP001501231"/>
    </source>
</evidence>
<dbReference type="Gene3D" id="3.90.470.20">
    <property type="entry name" value="4'-phosphopantetheinyl transferase domain"/>
    <property type="match status" value="1"/>
</dbReference>
<name>A0ABN3IEK7_9ACTN</name>
<protein>
    <submittedName>
        <fullName evidence="4">4'-phosphopantetheinyl transferase superfamily protein</fullName>
    </submittedName>
</protein>
<dbReference type="PANTHER" id="PTHR38096">
    <property type="entry name" value="ENTEROBACTIN SYNTHASE COMPONENT D"/>
    <property type="match status" value="1"/>
</dbReference>
<comment type="caution">
    <text evidence="4">The sequence shown here is derived from an EMBL/GenBank/DDBJ whole genome shotgun (WGS) entry which is preliminary data.</text>
</comment>
<dbReference type="Proteomes" id="UP001501231">
    <property type="component" value="Unassembled WGS sequence"/>
</dbReference>
<keyword evidence="5" id="KW-1185">Reference proteome</keyword>
<dbReference type="InterPro" id="IPR003542">
    <property type="entry name" value="Enbac_synth_compD-like"/>
</dbReference>
<keyword evidence="1 4" id="KW-0808">Transferase</keyword>
<dbReference type="RefSeq" id="WP_344586791.1">
    <property type="nucleotide sequence ID" value="NZ_BAAARW010000002.1"/>
</dbReference>
<feature type="domain" description="4'-phosphopantetheinyl transferase N-terminal" evidence="3">
    <location>
        <begin position="27"/>
        <end position="94"/>
    </location>
</feature>
<organism evidence="4 5">
    <name type="scientific">Actinomadura vinacea</name>
    <dbReference type="NCBI Taxonomy" id="115336"/>
    <lineage>
        <taxon>Bacteria</taxon>
        <taxon>Bacillati</taxon>
        <taxon>Actinomycetota</taxon>
        <taxon>Actinomycetes</taxon>
        <taxon>Streptosporangiales</taxon>
        <taxon>Thermomonosporaceae</taxon>
        <taxon>Actinomadura</taxon>
    </lineage>
</organism>
<dbReference type="PANTHER" id="PTHR38096:SF1">
    <property type="entry name" value="ENTEROBACTIN SYNTHASE COMPONENT D"/>
    <property type="match status" value="1"/>
</dbReference>
<accession>A0ABN3IEK7</accession>
<dbReference type="Pfam" id="PF01648">
    <property type="entry name" value="ACPS"/>
    <property type="match status" value="1"/>
</dbReference>
<evidence type="ECO:0000259" key="2">
    <source>
        <dbReference type="Pfam" id="PF01648"/>
    </source>
</evidence>
<dbReference type="EMBL" id="BAAARW010000002">
    <property type="protein sequence ID" value="GAA2401573.1"/>
    <property type="molecule type" value="Genomic_DNA"/>
</dbReference>
<dbReference type="InterPro" id="IPR037143">
    <property type="entry name" value="4-PPantetheinyl_Trfase_dom_sf"/>
</dbReference>
<proteinExistence type="predicted"/>
<dbReference type="PRINTS" id="PR01399">
    <property type="entry name" value="ENTSNTHTASED"/>
</dbReference>
<feature type="domain" description="4'-phosphopantetheinyl transferase" evidence="2">
    <location>
        <begin position="102"/>
        <end position="197"/>
    </location>
</feature>
<dbReference type="InterPro" id="IPR041354">
    <property type="entry name" value="4PPT_N"/>
</dbReference>
<reference evidence="4 5" key="1">
    <citation type="journal article" date="2019" name="Int. J. Syst. Evol. Microbiol.">
        <title>The Global Catalogue of Microorganisms (GCM) 10K type strain sequencing project: providing services to taxonomists for standard genome sequencing and annotation.</title>
        <authorList>
            <consortium name="The Broad Institute Genomics Platform"/>
            <consortium name="The Broad Institute Genome Sequencing Center for Infectious Disease"/>
            <person name="Wu L."/>
            <person name="Ma J."/>
        </authorList>
    </citation>
    <scope>NUCLEOTIDE SEQUENCE [LARGE SCALE GENOMIC DNA]</scope>
    <source>
        <strain evidence="4 5">JCM 3325</strain>
    </source>
</reference>
<dbReference type="Pfam" id="PF17837">
    <property type="entry name" value="4PPT_N"/>
    <property type="match status" value="1"/>
</dbReference>
<dbReference type="InterPro" id="IPR008278">
    <property type="entry name" value="4-PPantetheinyl_Trfase_dom"/>
</dbReference>